<organism evidence="2 3">
    <name type="scientific">Aphanomyces euteiches</name>
    <dbReference type="NCBI Taxonomy" id="100861"/>
    <lineage>
        <taxon>Eukaryota</taxon>
        <taxon>Sar</taxon>
        <taxon>Stramenopiles</taxon>
        <taxon>Oomycota</taxon>
        <taxon>Saprolegniomycetes</taxon>
        <taxon>Saprolegniales</taxon>
        <taxon>Verrucalvaceae</taxon>
        <taxon>Aphanomyces</taxon>
    </lineage>
</organism>
<gene>
    <name evidence="2" type="ORF">Ae201684_014541</name>
</gene>
<evidence type="ECO:0000313" key="3">
    <source>
        <dbReference type="Proteomes" id="UP000481153"/>
    </source>
</evidence>
<accession>A0A6G0WJN5</accession>
<comment type="caution">
    <text evidence="2">The sequence shown here is derived from an EMBL/GenBank/DDBJ whole genome shotgun (WGS) entry which is preliminary data.</text>
</comment>
<dbReference type="EMBL" id="VJMJ01000197">
    <property type="protein sequence ID" value="KAF0727429.1"/>
    <property type="molecule type" value="Genomic_DNA"/>
</dbReference>
<sequence length="94" mass="10349">MSKPAKRAVKSKTAQATAINQGSEKKTATVLSLPLDQPDDARNASSLSKAKTSALWCDTSVELLLRLRFREMNERFTSAKISQMKKDAYTMLAA</sequence>
<proteinExistence type="predicted"/>
<protein>
    <submittedName>
        <fullName evidence="2">Uncharacterized protein</fullName>
    </submittedName>
</protein>
<reference evidence="2 3" key="1">
    <citation type="submission" date="2019-07" db="EMBL/GenBank/DDBJ databases">
        <title>Genomics analysis of Aphanomyces spp. identifies a new class of oomycete effector associated with host adaptation.</title>
        <authorList>
            <person name="Gaulin E."/>
        </authorList>
    </citation>
    <scope>NUCLEOTIDE SEQUENCE [LARGE SCALE GENOMIC DNA]</scope>
    <source>
        <strain evidence="2 3">ATCC 201684</strain>
    </source>
</reference>
<evidence type="ECO:0000313" key="2">
    <source>
        <dbReference type="EMBL" id="KAF0727429.1"/>
    </source>
</evidence>
<dbReference type="AlphaFoldDB" id="A0A6G0WJN5"/>
<keyword evidence="3" id="KW-1185">Reference proteome</keyword>
<feature type="compositionally biased region" description="Polar residues" evidence="1">
    <location>
        <begin position="12"/>
        <end position="22"/>
    </location>
</feature>
<dbReference type="Proteomes" id="UP000481153">
    <property type="component" value="Unassembled WGS sequence"/>
</dbReference>
<feature type="region of interest" description="Disordered" evidence="1">
    <location>
        <begin position="1"/>
        <end position="25"/>
    </location>
</feature>
<feature type="compositionally biased region" description="Basic residues" evidence="1">
    <location>
        <begin position="1"/>
        <end position="10"/>
    </location>
</feature>
<dbReference type="VEuPathDB" id="FungiDB:AeMF1_015222"/>
<name>A0A6G0WJN5_9STRA</name>
<evidence type="ECO:0000256" key="1">
    <source>
        <dbReference type="SAM" id="MobiDB-lite"/>
    </source>
</evidence>